<evidence type="ECO:0000256" key="5">
    <source>
        <dbReference type="ARBA" id="ARBA00022777"/>
    </source>
</evidence>
<comment type="caution">
    <text evidence="10">The sequence shown here is derived from an EMBL/GenBank/DDBJ whole genome shotgun (WGS) entry which is preliminary data.</text>
</comment>
<comment type="catalytic activity">
    <reaction evidence="1">
        <text>ATP + protein L-histidine = ADP + protein N-phospho-L-histidine.</text>
        <dbReference type="EC" id="2.7.13.3"/>
    </reaction>
</comment>
<keyword evidence="4" id="KW-0808">Transferase</keyword>
<dbReference type="SMART" id="SM00388">
    <property type="entry name" value="HisKA"/>
    <property type="match status" value="1"/>
</dbReference>
<feature type="transmembrane region" description="Helical" evidence="8">
    <location>
        <begin position="411"/>
        <end position="431"/>
    </location>
</feature>
<dbReference type="Gene3D" id="1.10.287.130">
    <property type="match status" value="1"/>
</dbReference>
<dbReference type="AlphaFoldDB" id="A0A4Z0UZX3"/>
<evidence type="ECO:0000256" key="7">
    <source>
        <dbReference type="SAM" id="Coils"/>
    </source>
</evidence>
<evidence type="ECO:0000259" key="9">
    <source>
        <dbReference type="PROSITE" id="PS50109"/>
    </source>
</evidence>
<evidence type="ECO:0000313" key="10">
    <source>
        <dbReference type="EMBL" id="TGG36339.1"/>
    </source>
</evidence>
<organism evidence="10 11">
    <name type="scientific">Duncaniella freteri</name>
    <dbReference type="NCBI Taxonomy" id="2530391"/>
    <lineage>
        <taxon>Bacteria</taxon>
        <taxon>Pseudomonadati</taxon>
        <taxon>Bacteroidota</taxon>
        <taxon>Bacteroidia</taxon>
        <taxon>Bacteroidales</taxon>
        <taxon>Muribaculaceae</taxon>
        <taxon>Duncaniella</taxon>
    </lineage>
</organism>
<keyword evidence="8" id="KW-0812">Transmembrane</keyword>
<evidence type="ECO:0000313" key="11">
    <source>
        <dbReference type="Proteomes" id="UP000297635"/>
    </source>
</evidence>
<dbReference type="InterPro" id="IPR003661">
    <property type="entry name" value="HisK_dim/P_dom"/>
</dbReference>
<dbReference type="InterPro" id="IPR004358">
    <property type="entry name" value="Sig_transdc_His_kin-like_C"/>
</dbReference>
<dbReference type="SUPFAM" id="SSF55874">
    <property type="entry name" value="ATPase domain of HSP90 chaperone/DNA topoisomerase II/histidine kinase"/>
    <property type="match status" value="1"/>
</dbReference>
<protein>
    <recommendedName>
        <fullName evidence="2">histidine kinase</fullName>
        <ecNumber evidence="2">2.7.13.3</ecNumber>
    </recommendedName>
</protein>
<reference evidence="10 11" key="1">
    <citation type="submission" date="2019-02" db="EMBL/GenBank/DDBJ databases">
        <title>Isolation and identification of novel species under the genus Muribaculum.</title>
        <authorList>
            <person name="Miyake S."/>
            <person name="Ding Y."/>
            <person name="Low A."/>
            <person name="Soh M."/>
            <person name="Seedorf H."/>
        </authorList>
    </citation>
    <scope>NUCLEOTIDE SEQUENCE [LARGE SCALE GENOMIC DNA]</scope>
    <source>
        <strain evidence="10 11">TLL-A3</strain>
    </source>
</reference>
<keyword evidence="3" id="KW-0597">Phosphoprotein</keyword>
<dbReference type="EMBL" id="SJSA01000002">
    <property type="protein sequence ID" value="TGG36339.1"/>
    <property type="molecule type" value="Genomic_DNA"/>
</dbReference>
<dbReference type="InterPro" id="IPR050736">
    <property type="entry name" value="Sensor_HK_Regulatory"/>
</dbReference>
<dbReference type="SMART" id="SM00387">
    <property type="entry name" value="HATPase_c"/>
    <property type="match status" value="1"/>
</dbReference>
<keyword evidence="8" id="KW-1133">Transmembrane helix</keyword>
<dbReference type="GeneID" id="82150264"/>
<keyword evidence="11" id="KW-1185">Reference proteome</keyword>
<dbReference type="Proteomes" id="UP000297635">
    <property type="component" value="Unassembled WGS sequence"/>
</dbReference>
<dbReference type="RefSeq" id="WP_135472078.1">
    <property type="nucleotide sequence ID" value="NZ_CASJDB010000018.1"/>
</dbReference>
<dbReference type="InterPro" id="IPR003594">
    <property type="entry name" value="HATPase_dom"/>
</dbReference>
<dbReference type="PANTHER" id="PTHR43711:SF26">
    <property type="entry name" value="SENSOR HISTIDINE KINASE RCSC"/>
    <property type="match status" value="1"/>
</dbReference>
<name>A0A4Z0UZX3_9BACT</name>
<feature type="domain" description="Histidine kinase" evidence="9">
    <location>
        <begin position="484"/>
        <end position="706"/>
    </location>
</feature>
<dbReference type="PANTHER" id="PTHR43711">
    <property type="entry name" value="TWO-COMPONENT HISTIDINE KINASE"/>
    <property type="match status" value="1"/>
</dbReference>
<dbReference type="Pfam" id="PF02518">
    <property type="entry name" value="HATPase_c"/>
    <property type="match status" value="1"/>
</dbReference>
<accession>A0A4Z0UZX3</accession>
<dbReference type="InterPro" id="IPR036890">
    <property type="entry name" value="HATPase_C_sf"/>
</dbReference>
<gene>
    <name evidence="10" type="ORF">EZ315_10740</name>
</gene>
<dbReference type="EC" id="2.7.13.3" evidence="2"/>
<keyword evidence="5" id="KW-0418">Kinase</keyword>
<dbReference type="GO" id="GO:0000155">
    <property type="term" value="F:phosphorelay sensor kinase activity"/>
    <property type="evidence" value="ECO:0007669"/>
    <property type="project" value="InterPro"/>
</dbReference>
<feature type="coiled-coil region" evidence="7">
    <location>
        <begin position="440"/>
        <end position="477"/>
    </location>
</feature>
<keyword evidence="6" id="KW-0902">Two-component regulatory system</keyword>
<dbReference type="PRINTS" id="PR00344">
    <property type="entry name" value="BCTRLSENSOR"/>
</dbReference>
<keyword evidence="7" id="KW-0175">Coiled coil</keyword>
<dbReference type="InterPro" id="IPR036097">
    <property type="entry name" value="HisK_dim/P_sf"/>
</dbReference>
<sequence>MPQRFLSIIITIIALSVSCIKTHATSGTMFVIDSLRTELHGAKTPTDSLPIMLNLYDVLPREKSNKIGDSLYYTAMRAHDYNSALDIIRNQANRYMRRDSMLRDLTEKALKCPESNDRKETVTFIRFMQNMRRAYYSDTEERKEALKERMEEIMLNPPSDLYDRAALTHGICLLLSDIPNSNLLVSYMDSLKNIINRLPSNAYSLRNAYNVHAASIYSFTNPERSMEADLNTLRNIELLKKQYSAKGRKFRNYHPSFYTIYTRLLSNFEILDTAKVNEYYSKAIVQLPFDPAIHETYSNSQLPDIYYSMFYKDYSRALPLIKEAINQPMTQARYKLLLQLEIECAEALGDKEILLKASSDYIKVLKDEIEEQSHSSYRELQTAYAIYDMKYRVTQMAKEKSESVASLQHTIILVSICAVIILIILAIFLFLQFRKNRMLIRNLSETNQKLLSESENLKQSRAELIRARDTAQKANNLKTDFIKNMSYEVRVPLQAINEYSHLIADCVGNASSDDMERISQRHLTHFADLLELNSELLSTIINDVLRLSEIDSSPISVQPVVINIKLLCEATLDSVRHRVKPGVTLSLAPECGPIEIFSDPTRLQQILNNLLTNAAKFTDKGSIVLSYRTNDSDSKIIFTVTDTGIGINAKNKDKIFDRFFKIDRDSQGAGLGLTIARLIAQRLEGDVELDTSYTSGARFSVTLPKN</sequence>
<dbReference type="InterPro" id="IPR005467">
    <property type="entry name" value="His_kinase_dom"/>
</dbReference>
<evidence type="ECO:0000256" key="1">
    <source>
        <dbReference type="ARBA" id="ARBA00000085"/>
    </source>
</evidence>
<dbReference type="PROSITE" id="PS50109">
    <property type="entry name" value="HIS_KIN"/>
    <property type="match status" value="1"/>
</dbReference>
<evidence type="ECO:0000256" key="6">
    <source>
        <dbReference type="ARBA" id="ARBA00023012"/>
    </source>
</evidence>
<evidence type="ECO:0000256" key="8">
    <source>
        <dbReference type="SAM" id="Phobius"/>
    </source>
</evidence>
<evidence type="ECO:0000256" key="2">
    <source>
        <dbReference type="ARBA" id="ARBA00012438"/>
    </source>
</evidence>
<evidence type="ECO:0000256" key="3">
    <source>
        <dbReference type="ARBA" id="ARBA00022553"/>
    </source>
</evidence>
<evidence type="ECO:0000256" key="4">
    <source>
        <dbReference type="ARBA" id="ARBA00022679"/>
    </source>
</evidence>
<dbReference type="Gene3D" id="3.30.565.10">
    <property type="entry name" value="Histidine kinase-like ATPase, C-terminal domain"/>
    <property type="match status" value="1"/>
</dbReference>
<dbReference type="PROSITE" id="PS51257">
    <property type="entry name" value="PROKAR_LIPOPROTEIN"/>
    <property type="match status" value="1"/>
</dbReference>
<dbReference type="SUPFAM" id="SSF47384">
    <property type="entry name" value="Homodimeric domain of signal transducing histidine kinase"/>
    <property type="match status" value="1"/>
</dbReference>
<proteinExistence type="predicted"/>
<keyword evidence="8" id="KW-0472">Membrane</keyword>